<evidence type="ECO:0000259" key="2">
    <source>
        <dbReference type="Pfam" id="PF00724"/>
    </source>
</evidence>
<name>A0A545VPJ1_9HYPO</name>
<protein>
    <submittedName>
        <fullName evidence="3">NADH:flavin oxidoreductase/NADH oxidase family protein</fullName>
    </submittedName>
</protein>
<evidence type="ECO:0000313" key="4">
    <source>
        <dbReference type="Proteomes" id="UP000315783"/>
    </source>
</evidence>
<gene>
    <name evidence="3" type="ORF">IF1G_09650</name>
</gene>
<evidence type="ECO:0000313" key="3">
    <source>
        <dbReference type="EMBL" id="TQV91584.1"/>
    </source>
</evidence>
<dbReference type="SUPFAM" id="SSF51395">
    <property type="entry name" value="FMN-linked oxidoreductases"/>
    <property type="match status" value="1"/>
</dbReference>
<keyword evidence="4" id="KW-1185">Reference proteome</keyword>
<dbReference type="PANTHER" id="PTHR22893:SF91">
    <property type="entry name" value="NADPH DEHYDROGENASE 2-RELATED"/>
    <property type="match status" value="1"/>
</dbReference>
<dbReference type="OrthoDB" id="276546at2759"/>
<sequence length="386" mass="41972">MSNSRLWEPLKVGNVTLSHRAVMAPLTRYRNGDDHAPLAMMTRYYGDRACVPGSLVITEATGVSGAAEGRPWLPGITTPAQVAGWRAVYAAVHARGSFVFQQLWDLGRGADPAYVEGRGFKYASSGDVPLAGRPAAPAPLTEDEIWQKVADFRRAARRVVDAGGDGVEIHAAHGYLVDQFTRDSVNNRADAWGGSVANRSRFLLEVVGAVVDEIGAARTALRLSPFALHQDSCSSDTWEQTGHVLAALKARGHRLAYLSLVEPRGDPSQLDAAGTDDPSRPQPFTARPQSLDFVFDAWDNFSPIFVAGNYKQDTAAKTLDGPYRSHEVAIAFGRPFISNPDLVFRLKHNLPFAPYNRDTFYNAKDPVGYNDYPFSPEAISAGLAEA</sequence>
<dbReference type="InterPro" id="IPR013785">
    <property type="entry name" value="Aldolase_TIM"/>
</dbReference>
<dbReference type="AlphaFoldDB" id="A0A545VPJ1"/>
<keyword evidence="1" id="KW-0285">Flavoprotein</keyword>
<reference evidence="3 4" key="1">
    <citation type="journal article" date="2019" name="Appl. Microbiol. Biotechnol.">
        <title>Genome sequence of Isaria javanica and comparative genome analysis insights into family S53 peptidase evolution in fungal entomopathogens.</title>
        <authorList>
            <person name="Lin R."/>
            <person name="Zhang X."/>
            <person name="Xin B."/>
            <person name="Zou M."/>
            <person name="Gao Y."/>
            <person name="Qin F."/>
            <person name="Hu Q."/>
            <person name="Xie B."/>
            <person name="Cheng X."/>
        </authorList>
    </citation>
    <scope>NUCLEOTIDE SEQUENCE [LARGE SCALE GENOMIC DNA]</scope>
    <source>
        <strain evidence="3 4">IJ1G</strain>
    </source>
</reference>
<dbReference type="CDD" id="cd02933">
    <property type="entry name" value="OYE_like_FMN"/>
    <property type="match status" value="1"/>
</dbReference>
<proteinExistence type="predicted"/>
<dbReference type="GO" id="GO:0003959">
    <property type="term" value="F:NADPH dehydrogenase activity"/>
    <property type="evidence" value="ECO:0007669"/>
    <property type="project" value="TreeGrafter"/>
</dbReference>
<evidence type="ECO:0000256" key="1">
    <source>
        <dbReference type="ARBA" id="ARBA00022630"/>
    </source>
</evidence>
<dbReference type="EMBL" id="SPUK01000018">
    <property type="protein sequence ID" value="TQV91584.1"/>
    <property type="molecule type" value="Genomic_DNA"/>
</dbReference>
<accession>A0A545VPJ1</accession>
<organism evidence="3 4">
    <name type="scientific">Cordyceps javanica</name>
    <dbReference type="NCBI Taxonomy" id="43265"/>
    <lineage>
        <taxon>Eukaryota</taxon>
        <taxon>Fungi</taxon>
        <taxon>Dikarya</taxon>
        <taxon>Ascomycota</taxon>
        <taxon>Pezizomycotina</taxon>
        <taxon>Sordariomycetes</taxon>
        <taxon>Hypocreomycetidae</taxon>
        <taxon>Hypocreales</taxon>
        <taxon>Cordycipitaceae</taxon>
        <taxon>Cordyceps</taxon>
    </lineage>
</organism>
<feature type="domain" description="NADH:flavin oxidoreductase/NADH oxidase N-terminal" evidence="2">
    <location>
        <begin position="6"/>
        <end position="351"/>
    </location>
</feature>
<dbReference type="Gene3D" id="3.20.20.70">
    <property type="entry name" value="Aldolase class I"/>
    <property type="match status" value="1"/>
</dbReference>
<dbReference type="Proteomes" id="UP000315783">
    <property type="component" value="Unassembled WGS sequence"/>
</dbReference>
<dbReference type="InterPro" id="IPR001155">
    <property type="entry name" value="OxRdtase_FMN_N"/>
</dbReference>
<comment type="caution">
    <text evidence="3">The sequence shown here is derived from an EMBL/GenBank/DDBJ whole genome shotgun (WGS) entry which is preliminary data.</text>
</comment>
<dbReference type="GO" id="GO:0010181">
    <property type="term" value="F:FMN binding"/>
    <property type="evidence" value="ECO:0007669"/>
    <property type="project" value="InterPro"/>
</dbReference>
<dbReference type="PANTHER" id="PTHR22893">
    <property type="entry name" value="NADH OXIDOREDUCTASE-RELATED"/>
    <property type="match status" value="1"/>
</dbReference>
<dbReference type="Pfam" id="PF00724">
    <property type="entry name" value="Oxidored_FMN"/>
    <property type="match status" value="1"/>
</dbReference>
<dbReference type="STRING" id="43265.A0A545VPJ1"/>
<dbReference type="InterPro" id="IPR045247">
    <property type="entry name" value="Oye-like"/>
</dbReference>